<feature type="chain" id="PRO_5008146761" evidence="1">
    <location>
        <begin position="19"/>
        <end position="205"/>
    </location>
</feature>
<keyword evidence="1" id="KW-0732">Signal</keyword>
<feature type="signal peptide" evidence="1">
    <location>
        <begin position="1"/>
        <end position="18"/>
    </location>
</feature>
<organism evidence="2 3">
    <name type="scientific">Globodera pallida</name>
    <name type="common">Potato cyst nematode worm</name>
    <name type="synonym">Heterodera pallida</name>
    <dbReference type="NCBI Taxonomy" id="36090"/>
    <lineage>
        <taxon>Eukaryota</taxon>
        <taxon>Metazoa</taxon>
        <taxon>Ecdysozoa</taxon>
        <taxon>Nematoda</taxon>
        <taxon>Chromadorea</taxon>
        <taxon>Rhabditida</taxon>
        <taxon>Tylenchina</taxon>
        <taxon>Tylenchomorpha</taxon>
        <taxon>Tylenchoidea</taxon>
        <taxon>Heteroderidae</taxon>
        <taxon>Heteroderinae</taxon>
        <taxon>Globodera</taxon>
    </lineage>
</organism>
<sequence>MIALLLVLLVAFVRPSLGFWKNDNCYHSIRQRNGTPSDKLVKLMKDWIDPALMKENGFYEGDCVNFFLSWHGCQTFSCKKANGNDLFVFNSCAPEKYKCSGELYDICTELSGTPNCTTCDGWGNCNKRQLELQTPNPRTTAANLVTGETSTDGAADNKSPAASPAIVVLFGANRPPIKAPSNGACGATLYSSTTTTLLLFAFLLL</sequence>
<name>A0A183BXQ0_GLOPA</name>
<accession>A0A183BXQ0</accession>
<reference evidence="2" key="1">
    <citation type="submission" date="2013-12" db="EMBL/GenBank/DDBJ databases">
        <authorList>
            <person name="Aslett M."/>
        </authorList>
    </citation>
    <scope>NUCLEOTIDE SEQUENCE [LARGE SCALE GENOMIC DNA]</scope>
    <source>
        <strain evidence="2">Lindley</strain>
    </source>
</reference>
<dbReference type="Proteomes" id="UP000050741">
    <property type="component" value="Unassembled WGS sequence"/>
</dbReference>
<reference evidence="2" key="2">
    <citation type="submission" date="2014-05" db="EMBL/GenBank/DDBJ databases">
        <title>The genome and life-stage specific transcriptomes of Globodera pallida elucidate key aspects of plant parasitism by a cyst nematode.</title>
        <authorList>
            <person name="Cotton J.A."/>
            <person name="Lilley C.J."/>
            <person name="Jones L.M."/>
            <person name="Kikuchi T."/>
            <person name="Reid A.J."/>
            <person name="Thorpe P."/>
            <person name="Tsai I.J."/>
            <person name="Beasley H."/>
            <person name="Blok V."/>
            <person name="Cock P.J.A."/>
            <person name="Van den Akker S.E."/>
            <person name="Holroyd N."/>
            <person name="Hunt M."/>
            <person name="Mantelin S."/>
            <person name="Naghra H."/>
            <person name="Pain A."/>
            <person name="Palomares-Rius J.E."/>
            <person name="Zarowiecki M."/>
            <person name="Berriman M."/>
            <person name="Jones J.T."/>
            <person name="Urwin P.E."/>
        </authorList>
    </citation>
    <scope>NUCLEOTIDE SEQUENCE [LARGE SCALE GENOMIC DNA]</scope>
    <source>
        <strain evidence="2">Lindley</strain>
    </source>
</reference>
<proteinExistence type="predicted"/>
<reference evidence="3" key="3">
    <citation type="submission" date="2016-06" db="UniProtKB">
        <authorList>
            <consortium name="WormBaseParasite"/>
        </authorList>
    </citation>
    <scope>IDENTIFICATION</scope>
</reference>
<evidence type="ECO:0000313" key="3">
    <source>
        <dbReference type="WBParaSite" id="GPLIN_000539000"/>
    </source>
</evidence>
<evidence type="ECO:0000313" key="2">
    <source>
        <dbReference type="Proteomes" id="UP000050741"/>
    </source>
</evidence>
<evidence type="ECO:0000256" key="1">
    <source>
        <dbReference type="SAM" id="SignalP"/>
    </source>
</evidence>
<dbReference type="AlphaFoldDB" id="A0A183BXQ0"/>
<dbReference type="WBParaSite" id="GPLIN_000539000">
    <property type="protein sequence ID" value="GPLIN_000539000"/>
    <property type="gene ID" value="GPLIN_000539000"/>
</dbReference>
<protein>
    <submittedName>
        <fullName evidence="3">Secreted protein</fullName>
    </submittedName>
</protein>
<keyword evidence="2" id="KW-1185">Reference proteome</keyword>